<organism evidence="2 3">
    <name type="scientific">Oenococcus alcoholitolerans</name>
    <dbReference type="NCBI Taxonomy" id="931074"/>
    <lineage>
        <taxon>Bacteria</taxon>
        <taxon>Bacillati</taxon>
        <taxon>Bacillota</taxon>
        <taxon>Bacilli</taxon>
        <taxon>Lactobacillales</taxon>
        <taxon>Lactobacillaceae</taxon>
        <taxon>Oenococcus</taxon>
    </lineage>
</organism>
<dbReference type="PANTHER" id="PTHR33231">
    <property type="entry name" value="30S RIBOSOMAL PROTEIN"/>
    <property type="match status" value="1"/>
</dbReference>
<keyword evidence="3" id="KW-1185">Reference proteome</keyword>
<dbReference type="SUPFAM" id="SSF69754">
    <property type="entry name" value="Ribosome binding protein Y (YfiA homologue)"/>
    <property type="match status" value="1"/>
</dbReference>
<dbReference type="Gene3D" id="3.30.160.100">
    <property type="entry name" value="Ribosome hibernation promotion factor-like"/>
    <property type="match status" value="1"/>
</dbReference>
<gene>
    <name evidence="2" type="ORF">Q757_03845</name>
</gene>
<sequence>MIRYQIRGENLKTTDAINNYISTRLDKLNNYIDKKADTLARVNIKKYSEKQFKIEVTIPLPYLTLRAEDTQSDFYSAVDFVSDKLLRQIRKFKTRVNRKSREKGYKG</sequence>
<evidence type="ECO:0000313" key="3">
    <source>
        <dbReference type="Proteomes" id="UP000030023"/>
    </source>
</evidence>
<reference evidence="2 3" key="1">
    <citation type="journal article" date="2014" name="Antonie Van Leeuwenhoek">
        <title>Oenococcus alcoholitolerans sp. nov., a lactic acid bacteria isolated from cachaca and ethanol fermentation processes.</title>
        <authorList>
            <person name="Badotti F."/>
            <person name="Moreira A.P."/>
            <person name="Tonon L.A."/>
            <person name="de Lucena B.T."/>
            <person name="Gomes Fde C."/>
            <person name="Kruger R."/>
            <person name="Thompson C.C."/>
            <person name="de Morais M.A.Jr."/>
            <person name="Rosa C.A."/>
            <person name="Thompson F.L."/>
        </authorList>
    </citation>
    <scope>NUCLEOTIDE SEQUENCE [LARGE SCALE GENOMIC DNA]</scope>
    <source>
        <strain evidence="2 3">UFRJ-M7.2.18</strain>
    </source>
</reference>
<evidence type="ECO:0000313" key="2">
    <source>
        <dbReference type="EMBL" id="KGO31970.1"/>
    </source>
</evidence>
<proteinExistence type="predicted"/>
<dbReference type="NCBIfam" id="TIGR00741">
    <property type="entry name" value="yfiA"/>
    <property type="match status" value="1"/>
</dbReference>
<accession>A0ABR4XRE6</accession>
<dbReference type="CDD" id="cd00552">
    <property type="entry name" value="RaiA"/>
    <property type="match status" value="1"/>
</dbReference>
<feature type="non-terminal residue" evidence="2">
    <location>
        <position position="107"/>
    </location>
</feature>
<dbReference type="EMBL" id="AXCV01000139">
    <property type="protein sequence ID" value="KGO31970.1"/>
    <property type="molecule type" value="Genomic_DNA"/>
</dbReference>
<dbReference type="PANTHER" id="PTHR33231:SF1">
    <property type="entry name" value="30S RIBOSOMAL PROTEIN"/>
    <property type="match status" value="1"/>
</dbReference>
<dbReference type="InterPro" id="IPR003489">
    <property type="entry name" value="RHF/RaiA"/>
</dbReference>
<dbReference type="InterPro" id="IPR050574">
    <property type="entry name" value="HPF/YfiA_ribosome-assoc"/>
</dbReference>
<keyword evidence="1" id="KW-0810">Translation regulation</keyword>
<dbReference type="InterPro" id="IPR036567">
    <property type="entry name" value="RHF-like"/>
</dbReference>
<protein>
    <submittedName>
        <fullName evidence="2">Sigma-54 modulation protein</fullName>
    </submittedName>
</protein>
<evidence type="ECO:0000256" key="1">
    <source>
        <dbReference type="ARBA" id="ARBA00022845"/>
    </source>
</evidence>
<comment type="caution">
    <text evidence="2">The sequence shown here is derived from an EMBL/GenBank/DDBJ whole genome shotgun (WGS) entry which is preliminary data.</text>
</comment>
<dbReference type="Pfam" id="PF02482">
    <property type="entry name" value="Ribosomal_S30AE"/>
    <property type="match status" value="1"/>
</dbReference>
<name>A0ABR4XRE6_9LACO</name>
<dbReference type="Proteomes" id="UP000030023">
    <property type="component" value="Unassembled WGS sequence"/>
</dbReference>